<protein>
    <submittedName>
        <fullName evidence="2">Uncharacterized protein</fullName>
    </submittedName>
</protein>
<keyword evidence="3" id="KW-1185">Reference proteome</keyword>
<evidence type="ECO:0000256" key="1">
    <source>
        <dbReference type="SAM" id="MobiDB-lite"/>
    </source>
</evidence>
<accession>A0A9W8GR25</accession>
<sequence>MEKLVKRVVVMAPSWNDIGSRKFSITPTQPEFDFPIFPSAATLMVCLDEDDVNPLKAGRGVAPAASTVPPNRNKETVEFVRSIRRLTPAATGAVVHFRSPSSTSKKNMGQCNTLVLQLCSGKITRLHVESWTDCILSMLKLRSVSGLTSITQGHTTACAPFAQLSYLNASTLKELNLINLEERDWRTLIYGDTKTPAVYSSLTKFLLEPMDVPYDRPWAAIEDAIPFPTLLELNVSGDYPFNDDVLFRGNGGTLRKLCIPFRALTRNTFGRFNVFNRSGVTQMSLIDVDMADGVDDTLLDGQASAHIVQQVHSLMEATTMLYLQGDTADDHILDAIITAPSTAVLQGLELYDLPLDACEVLSIISAIPSLVTLTCEIDGSVANIEALPASEHPTALREKYRSLNRNFRQLYVLDDSDDDDDDDNWSDESDSEDDDDDIHGAHGCPCCGRFHYDSDDDIYGDHYLGDGNYDIDGHSDIDGSDDENEYEDVDDDDGVDDADEAEVDDDDEDEDEDELGEVDKDARAKEIAVIAVQIAVLCPNFKHVDLPEEMRNEFSREVALAMANGPFLPYASSLERLIFPK</sequence>
<feature type="region of interest" description="Disordered" evidence="1">
    <location>
        <begin position="414"/>
        <end position="438"/>
    </location>
</feature>
<comment type="caution">
    <text evidence="2">The sequence shown here is derived from an EMBL/GenBank/DDBJ whole genome shotgun (WGS) entry which is preliminary data.</text>
</comment>
<feature type="region of interest" description="Disordered" evidence="1">
    <location>
        <begin position="473"/>
        <end position="520"/>
    </location>
</feature>
<dbReference type="Proteomes" id="UP001140011">
    <property type="component" value="Unassembled WGS sequence"/>
</dbReference>
<dbReference type="OrthoDB" id="5533928at2759"/>
<evidence type="ECO:0000313" key="3">
    <source>
        <dbReference type="Proteomes" id="UP001140011"/>
    </source>
</evidence>
<gene>
    <name evidence="2" type="ORF">GGI19_005431</name>
</gene>
<dbReference type="AlphaFoldDB" id="A0A9W8GR25"/>
<reference evidence="2" key="1">
    <citation type="submission" date="2022-07" db="EMBL/GenBank/DDBJ databases">
        <title>Phylogenomic reconstructions and comparative analyses of Kickxellomycotina fungi.</title>
        <authorList>
            <person name="Reynolds N.K."/>
            <person name="Stajich J.E."/>
            <person name="Barry K."/>
            <person name="Grigoriev I.V."/>
            <person name="Crous P."/>
            <person name="Smith M.E."/>
        </authorList>
    </citation>
    <scope>NUCLEOTIDE SEQUENCE</scope>
    <source>
        <strain evidence="2">BCRC 34297</strain>
    </source>
</reference>
<proteinExistence type="predicted"/>
<name>A0A9W8GR25_9FUNG</name>
<feature type="compositionally biased region" description="Acidic residues" evidence="1">
    <location>
        <begin position="414"/>
        <end position="437"/>
    </location>
</feature>
<dbReference type="EMBL" id="JANBUH010000684">
    <property type="protein sequence ID" value="KAJ2749866.1"/>
    <property type="molecule type" value="Genomic_DNA"/>
</dbReference>
<evidence type="ECO:0000313" key="2">
    <source>
        <dbReference type="EMBL" id="KAJ2749866.1"/>
    </source>
</evidence>
<feature type="compositionally biased region" description="Acidic residues" evidence="1">
    <location>
        <begin position="478"/>
        <end position="516"/>
    </location>
</feature>
<organism evidence="2 3">
    <name type="scientific">Coemansia pectinata</name>
    <dbReference type="NCBI Taxonomy" id="1052879"/>
    <lineage>
        <taxon>Eukaryota</taxon>
        <taxon>Fungi</taxon>
        <taxon>Fungi incertae sedis</taxon>
        <taxon>Zoopagomycota</taxon>
        <taxon>Kickxellomycotina</taxon>
        <taxon>Kickxellomycetes</taxon>
        <taxon>Kickxellales</taxon>
        <taxon>Kickxellaceae</taxon>
        <taxon>Coemansia</taxon>
    </lineage>
</organism>